<dbReference type="RefSeq" id="XP_005780386.1">
    <property type="nucleotide sequence ID" value="XM_005780329.1"/>
</dbReference>
<keyword evidence="2" id="KW-0812">Transmembrane</keyword>
<sequence length="159" mass="16619">MAGRRLEQADTGLLQPRILQRNDTGEEVMEVPLKIEHIEQTPPNTTDAGECVDAQVVPAPLVVHGNYYEAADETSSLALVGFSVASFLGGLLLGACAMGATVYCTWRGVGGTLHRSASIGIPQVVPVRCSLPPGGKASGRRPSPDTAQPPLGATWSSDI</sequence>
<dbReference type="RefSeq" id="XP_005793632.1">
    <property type="nucleotide sequence ID" value="XM_005793575.1"/>
</dbReference>
<dbReference type="EnsemblProtists" id="EOD27957">
    <property type="protein sequence ID" value="EOD27957"/>
    <property type="gene ID" value="EMIHUDRAFT_366485"/>
</dbReference>
<dbReference type="EnsemblProtists" id="EOD41203">
    <property type="protein sequence ID" value="EOD41203"/>
    <property type="gene ID" value="EMIHUDRAFT_351222"/>
</dbReference>
<protein>
    <submittedName>
        <fullName evidence="3">Uncharacterized protein</fullName>
    </submittedName>
</protein>
<keyword evidence="2" id="KW-0472">Membrane</keyword>
<reference evidence="4" key="1">
    <citation type="journal article" date="2013" name="Nature">
        <title>Pan genome of the phytoplankton Emiliania underpins its global distribution.</title>
        <authorList>
            <person name="Read B.A."/>
            <person name="Kegel J."/>
            <person name="Klute M.J."/>
            <person name="Kuo A."/>
            <person name="Lefebvre S.C."/>
            <person name="Maumus F."/>
            <person name="Mayer C."/>
            <person name="Miller J."/>
            <person name="Monier A."/>
            <person name="Salamov A."/>
            <person name="Young J."/>
            <person name="Aguilar M."/>
            <person name="Claverie J.M."/>
            <person name="Frickenhaus S."/>
            <person name="Gonzalez K."/>
            <person name="Herman E.K."/>
            <person name="Lin Y.C."/>
            <person name="Napier J."/>
            <person name="Ogata H."/>
            <person name="Sarno A.F."/>
            <person name="Shmutz J."/>
            <person name="Schroeder D."/>
            <person name="de Vargas C."/>
            <person name="Verret F."/>
            <person name="von Dassow P."/>
            <person name="Valentin K."/>
            <person name="Van de Peer Y."/>
            <person name="Wheeler G."/>
            <person name="Dacks J.B."/>
            <person name="Delwiche C.F."/>
            <person name="Dyhrman S.T."/>
            <person name="Glockner G."/>
            <person name="John U."/>
            <person name="Richards T."/>
            <person name="Worden A.Z."/>
            <person name="Zhang X."/>
            <person name="Grigoriev I.V."/>
            <person name="Allen A.E."/>
            <person name="Bidle K."/>
            <person name="Borodovsky M."/>
            <person name="Bowler C."/>
            <person name="Brownlee C."/>
            <person name="Cock J.M."/>
            <person name="Elias M."/>
            <person name="Gladyshev V.N."/>
            <person name="Groth M."/>
            <person name="Guda C."/>
            <person name="Hadaegh A."/>
            <person name="Iglesias-Rodriguez M.D."/>
            <person name="Jenkins J."/>
            <person name="Jones B.M."/>
            <person name="Lawson T."/>
            <person name="Leese F."/>
            <person name="Lindquist E."/>
            <person name="Lobanov A."/>
            <person name="Lomsadze A."/>
            <person name="Malik S.B."/>
            <person name="Marsh M.E."/>
            <person name="Mackinder L."/>
            <person name="Mock T."/>
            <person name="Mueller-Roeber B."/>
            <person name="Pagarete A."/>
            <person name="Parker M."/>
            <person name="Probert I."/>
            <person name="Quesneville H."/>
            <person name="Raines C."/>
            <person name="Rensing S.A."/>
            <person name="Riano-Pachon D.M."/>
            <person name="Richier S."/>
            <person name="Rokitta S."/>
            <person name="Shiraiwa Y."/>
            <person name="Soanes D.M."/>
            <person name="van der Giezen M."/>
            <person name="Wahlund T.M."/>
            <person name="Williams B."/>
            <person name="Wilson W."/>
            <person name="Wolfe G."/>
            <person name="Wurch L.L."/>
        </authorList>
    </citation>
    <scope>NUCLEOTIDE SEQUENCE</scope>
</reference>
<reference evidence="3" key="2">
    <citation type="submission" date="2024-10" db="UniProtKB">
        <authorList>
            <consortium name="EnsemblProtists"/>
        </authorList>
    </citation>
    <scope>IDENTIFICATION</scope>
</reference>
<dbReference type="KEGG" id="ehx:EMIHUDRAFT_366485"/>
<dbReference type="PaxDb" id="2903-EOD27957"/>
<organism evidence="3 4">
    <name type="scientific">Emiliania huxleyi (strain CCMP1516)</name>
    <dbReference type="NCBI Taxonomy" id="280463"/>
    <lineage>
        <taxon>Eukaryota</taxon>
        <taxon>Haptista</taxon>
        <taxon>Haptophyta</taxon>
        <taxon>Prymnesiophyceae</taxon>
        <taxon>Isochrysidales</taxon>
        <taxon>Noelaerhabdaceae</taxon>
        <taxon>Emiliania</taxon>
    </lineage>
</organism>
<evidence type="ECO:0000256" key="2">
    <source>
        <dbReference type="SAM" id="Phobius"/>
    </source>
</evidence>
<feature type="transmembrane region" description="Helical" evidence="2">
    <location>
        <begin position="77"/>
        <end position="106"/>
    </location>
</feature>
<dbReference type="GeneID" id="17286473"/>
<evidence type="ECO:0000313" key="3">
    <source>
        <dbReference type="EnsemblProtists" id="EOD27957"/>
    </source>
</evidence>
<evidence type="ECO:0000313" key="4">
    <source>
        <dbReference type="Proteomes" id="UP000013827"/>
    </source>
</evidence>
<dbReference type="HOGENOM" id="CLU_1663960_0_0_1"/>
<dbReference type="AlphaFoldDB" id="A0A0D3JWS2"/>
<evidence type="ECO:0000256" key="1">
    <source>
        <dbReference type="SAM" id="MobiDB-lite"/>
    </source>
</evidence>
<proteinExistence type="predicted"/>
<feature type="region of interest" description="Disordered" evidence="1">
    <location>
        <begin position="132"/>
        <end position="159"/>
    </location>
</feature>
<name>A0A0D3JWS2_EMIH1</name>
<accession>A0A0D3JWS2</accession>
<dbReference type="GeneID" id="17273502"/>
<keyword evidence="4" id="KW-1185">Reference proteome</keyword>
<dbReference type="KEGG" id="ehx:EMIHUDRAFT_351222"/>
<keyword evidence="2" id="KW-1133">Transmembrane helix</keyword>
<dbReference type="Proteomes" id="UP000013827">
    <property type="component" value="Unassembled WGS sequence"/>
</dbReference>